<evidence type="ECO:0000313" key="12">
    <source>
        <dbReference type="Proteomes" id="UP000220840"/>
    </source>
</evidence>
<dbReference type="CDD" id="cd06530">
    <property type="entry name" value="S26_SPase_I"/>
    <property type="match status" value="1"/>
</dbReference>
<dbReference type="PANTHER" id="PTHR43390">
    <property type="entry name" value="SIGNAL PEPTIDASE I"/>
    <property type="match status" value="1"/>
</dbReference>
<evidence type="ECO:0000259" key="8">
    <source>
        <dbReference type="Pfam" id="PF10502"/>
    </source>
</evidence>
<dbReference type="EC" id="3.4.21.89" evidence="4 7"/>
<evidence type="ECO:0000313" key="9">
    <source>
        <dbReference type="EMBL" id="CAI3581630.1"/>
    </source>
</evidence>
<dbReference type="OrthoDB" id="9802919at2"/>
<feature type="active site" evidence="6">
    <location>
        <position position="86"/>
    </location>
</feature>
<dbReference type="GO" id="GO:0004252">
    <property type="term" value="F:serine-type endopeptidase activity"/>
    <property type="evidence" value="ECO:0007669"/>
    <property type="project" value="InterPro"/>
</dbReference>
<evidence type="ECO:0000256" key="2">
    <source>
        <dbReference type="ARBA" id="ARBA00004401"/>
    </source>
</evidence>
<comment type="catalytic activity">
    <reaction evidence="1 7">
        <text>Cleavage of hydrophobic, N-terminal signal or leader sequences from secreted and periplasmic proteins.</text>
        <dbReference type="EC" id="3.4.21.89"/>
    </reaction>
</comment>
<dbReference type="GeneID" id="68877041"/>
<dbReference type="InterPro" id="IPR000223">
    <property type="entry name" value="Pept_S26A_signal_pept_1"/>
</dbReference>
<keyword evidence="5 7" id="KW-0378">Hydrolase</keyword>
<reference evidence="10 12" key="1">
    <citation type="submission" date="2017-10" db="EMBL/GenBank/DDBJ databases">
        <title>Effective Description of Clostridium neonatale sp. nov. linked to necrotizing enterocolitis in neonates and a clarification of species assignable to the genus Clostridium (Prazmowski 1880) emend. Lawson and Rainey 2016.</title>
        <authorList>
            <person name="Bernard K."/>
            <person name="Burdz T."/>
            <person name="Wiebe D."/>
            <person name="Balcewich B."/>
            <person name="Alfa M."/>
            <person name="Bernier A.-M."/>
        </authorList>
    </citation>
    <scope>NUCLEOTIDE SEQUENCE [LARGE SCALE GENOMIC DNA]</scope>
    <source>
        <strain evidence="10 12">LCDC99A005</strain>
    </source>
</reference>
<dbReference type="GO" id="GO:0006465">
    <property type="term" value="P:signal peptide processing"/>
    <property type="evidence" value="ECO:0007669"/>
    <property type="project" value="InterPro"/>
</dbReference>
<dbReference type="EMBL" id="CAMTCP010000188">
    <property type="protein sequence ID" value="CAI3581630.1"/>
    <property type="molecule type" value="Genomic_DNA"/>
</dbReference>
<proteinExistence type="inferred from homology"/>
<name>A0A2A7MGA3_9CLOT</name>
<dbReference type="EMBL" id="UWJD01000001">
    <property type="protein sequence ID" value="VCT84095.1"/>
    <property type="molecule type" value="Genomic_DNA"/>
</dbReference>
<keyword evidence="7" id="KW-0645">Protease</keyword>
<dbReference type="PROSITE" id="PS00761">
    <property type="entry name" value="SPASE_I_3"/>
    <property type="match status" value="1"/>
</dbReference>
<dbReference type="Pfam" id="PF10502">
    <property type="entry name" value="Peptidase_S26"/>
    <property type="match status" value="1"/>
</dbReference>
<dbReference type="EMBL" id="PDCJ01000001">
    <property type="protein sequence ID" value="PEG30686.1"/>
    <property type="molecule type" value="Genomic_DNA"/>
</dbReference>
<dbReference type="GO" id="GO:0009003">
    <property type="term" value="F:signal peptidase activity"/>
    <property type="evidence" value="ECO:0007669"/>
    <property type="project" value="UniProtKB-EC"/>
</dbReference>
<evidence type="ECO:0000256" key="6">
    <source>
        <dbReference type="PIRSR" id="PIRSR600223-1"/>
    </source>
</evidence>
<dbReference type="AlphaFoldDB" id="A0A2A7MGA3"/>
<evidence type="ECO:0000256" key="7">
    <source>
        <dbReference type="RuleBase" id="RU362042"/>
    </source>
</evidence>
<dbReference type="Proteomes" id="UP001189143">
    <property type="component" value="Unassembled WGS sequence"/>
</dbReference>
<dbReference type="InterPro" id="IPR036286">
    <property type="entry name" value="LexA/Signal_pep-like_sf"/>
</dbReference>
<keyword evidence="12" id="KW-1185">Reference proteome</keyword>
<sequence>MNIKTILSSLIKLFVASLILFVLFFKTFGITVVKGFSMNNTIDNEDVVLLDMYTYQDNLPNYEDVVIVKRNYSNIDYSYKNKFLIKRVIGLPNDKIDILNNKLYRNNKLVSESYIKEPMECENMTFYIPKGKIFVMGDNRNDSLDSRSNKIGFIDVDHQLYAKAIYDISQNKRI</sequence>
<dbReference type="InterPro" id="IPR019758">
    <property type="entry name" value="Pept_S26A_signal_pept_1_CS"/>
</dbReference>
<dbReference type="PANTHER" id="PTHR43390:SF1">
    <property type="entry name" value="CHLOROPLAST PROCESSING PEPTIDASE"/>
    <property type="match status" value="1"/>
</dbReference>
<evidence type="ECO:0000313" key="11">
    <source>
        <dbReference type="EMBL" id="VCT84095.1"/>
    </source>
</evidence>
<comment type="similarity">
    <text evidence="3 7">Belongs to the peptidase S26 family.</text>
</comment>
<evidence type="ECO:0000256" key="5">
    <source>
        <dbReference type="ARBA" id="ARBA00022801"/>
    </source>
</evidence>
<dbReference type="SUPFAM" id="SSF51306">
    <property type="entry name" value="LexA/Signal peptidase"/>
    <property type="match status" value="1"/>
</dbReference>
<evidence type="ECO:0000313" key="13">
    <source>
        <dbReference type="Proteomes" id="UP000431451"/>
    </source>
</evidence>
<comment type="subcellular location">
    <subcellularLocation>
        <location evidence="2">Cell membrane</location>
        <topology evidence="2">Single-pass type II membrane protein</topology>
    </subcellularLocation>
    <subcellularLocation>
        <location evidence="7">Membrane</location>
        <topology evidence="7">Single-pass type II membrane protein</topology>
    </subcellularLocation>
</comment>
<dbReference type="Gene3D" id="2.10.109.10">
    <property type="entry name" value="Umud Fragment, subunit A"/>
    <property type="match status" value="1"/>
</dbReference>
<dbReference type="STRING" id="137838.GCA_001458595_02039"/>
<feature type="domain" description="Peptidase S26" evidence="8">
    <location>
        <begin position="11"/>
        <end position="157"/>
    </location>
</feature>
<protein>
    <recommendedName>
        <fullName evidence="4 7">Signal peptidase I</fullName>
        <ecNumber evidence="4 7">3.4.21.89</ecNumber>
    </recommendedName>
</protein>
<accession>A0A2A7MGA3</accession>
<dbReference type="Proteomes" id="UP000220840">
    <property type="component" value="Unassembled WGS sequence"/>
</dbReference>
<dbReference type="PRINTS" id="PR00727">
    <property type="entry name" value="LEADERPTASE"/>
</dbReference>
<organism evidence="10 12">
    <name type="scientific">Clostridium neonatale</name>
    <dbReference type="NCBI Taxonomy" id="137838"/>
    <lineage>
        <taxon>Bacteria</taxon>
        <taxon>Bacillati</taxon>
        <taxon>Bacillota</taxon>
        <taxon>Clostridia</taxon>
        <taxon>Eubacteriales</taxon>
        <taxon>Clostridiaceae</taxon>
        <taxon>Clostridium</taxon>
    </lineage>
</organism>
<evidence type="ECO:0000256" key="3">
    <source>
        <dbReference type="ARBA" id="ARBA00009370"/>
    </source>
</evidence>
<gene>
    <name evidence="10" type="primary">lepB</name>
    <name evidence="11" type="synonym">sipU</name>
    <name evidence="9" type="ORF">CNEO2_260033</name>
    <name evidence="11" type="ORF">CNEONATNEC25_01694</name>
    <name evidence="10" type="ORF">CQ394_02895</name>
</gene>
<evidence type="ECO:0000256" key="1">
    <source>
        <dbReference type="ARBA" id="ARBA00000677"/>
    </source>
</evidence>
<evidence type="ECO:0000256" key="4">
    <source>
        <dbReference type="ARBA" id="ARBA00013208"/>
    </source>
</evidence>
<dbReference type="GO" id="GO:0005886">
    <property type="term" value="C:plasma membrane"/>
    <property type="evidence" value="ECO:0007669"/>
    <property type="project" value="UniProtKB-SubCell"/>
</dbReference>
<dbReference type="Proteomes" id="UP000431451">
    <property type="component" value="Unassembled WGS sequence"/>
</dbReference>
<dbReference type="NCBIfam" id="TIGR02227">
    <property type="entry name" value="sigpep_I_bact"/>
    <property type="match status" value="1"/>
</dbReference>
<reference evidence="11 13" key="2">
    <citation type="submission" date="2018-06" db="EMBL/GenBank/DDBJ databases">
        <authorList>
            <consortium name="IHU Genomes"/>
        </authorList>
    </citation>
    <scope>NUCLEOTIDE SEQUENCE [LARGE SCALE GENOMIC DNA]</scope>
    <source>
        <strain evidence="11 13">NEC25</strain>
    </source>
</reference>
<feature type="active site" evidence="6">
    <location>
        <position position="37"/>
    </location>
</feature>
<dbReference type="RefSeq" id="WP_058294857.1">
    <property type="nucleotide sequence ID" value="NZ_CAKJVD010000035.1"/>
</dbReference>
<evidence type="ECO:0000313" key="10">
    <source>
        <dbReference type="EMBL" id="PEG30686.1"/>
    </source>
</evidence>
<dbReference type="InterPro" id="IPR019533">
    <property type="entry name" value="Peptidase_S26"/>
</dbReference>
<reference evidence="9" key="3">
    <citation type="submission" date="2022-10" db="EMBL/GenBank/DDBJ databases">
        <authorList>
            <person name="Aires J."/>
            <person name="Mesa V."/>
        </authorList>
    </citation>
    <scope>NUCLEOTIDE SEQUENCE</scope>
    <source>
        <strain evidence="9">Clostridium neonatale JD116</strain>
    </source>
</reference>